<dbReference type="PANTHER" id="PTHR21015:SF22">
    <property type="entry name" value="GLYCOSYLTRANSFERASE"/>
    <property type="match status" value="1"/>
</dbReference>
<dbReference type="EMBL" id="VFML01000001">
    <property type="protein sequence ID" value="TQJ04194.1"/>
    <property type="molecule type" value="Genomic_DNA"/>
</dbReference>
<dbReference type="Proteomes" id="UP000320876">
    <property type="component" value="Unassembled WGS sequence"/>
</dbReference>
<comment type="caution">
    <text evidence="1">The sequence shown here is derived from an EMBL/GenBank/DDBJ whole genome shotgun (WGS) entry which is preliminary data.</text>
</comment>
<reference evidence="1 2" key="1">
    <citation type="submission" date="2019-06" db="EMBL/GenBank/DDBJ databases">
        <title>Sequencing the genomes of 1000 actinobacteria strains.</title>
        <authorList>
            <person name="Klenk H.-P."/>
        </authorList>
    </citation>
    <scope>NUCLEOTIDE SEQUENCE [LARGE SCALE GENOMIC DNA]</scope>
    <source>
        <strain evidence="1 2">DSM 45679</strain>
    </source>
</reference>
<keyword evidence="1" id="KW-0808">Transferase</keyword>
<sequence>MRLLLRADASATAGVGHVARAVAFAEEARGRGWTVAFSGETAGAGWLATRLVELDVRMLAPVDDAAGLGALAEGFDAVLVDHYGFGELRTELNASGATLVSLEGGPFGRRAADIVVDCGLCPADRPDDGSPVILTGARFAPLRQAVALARERRARRRTPGEPPRVVVVLGGGAGWRDTVTGLLHALRDTGLPFEAEVLAHGEPAAPLPAPGQRFRVSPPDRELPRLLAEADLVVSAAGVTLLELCCVGVPAALVCLVDNQERGYRAAVERGLAAGLGTPAELGGAADVLRPLLGDARGRSELAERAARAVDGRGAARVLDVLGSRRDGTPPTPEGGVG</sequence>
<evidence type="ECO:0000313" key="1">
    <source>
        <dbReference type="EMBL" id="TQJ04194.1"/>
    </source>
</evidence>
<keyword evidence="2" id="KW-1185">Reference proteome</keyword>
<dbReference type="Gene3D" id="3.40.50.2000">
    <property type="entry name" value="Glycogen Phosphorylase B"/>
    <property type="match status" value="1"/>
</dbReference>
<dbReference type="SUPFAM" id="SSF53756">
    <property type="entry name" value="UDP-Glycosyltransferase/glycogen phosphorylase"/>
    <property type="match status" value="1"/>
</dbReference>
<evidence type="ECO:0000313" key="2">
    <source>
        <dbReference type="Proteomes" id="UP000320876"/>
    </source>
</evidence>
<dbReference type="Gene3D" id="3.40.50.11190">
    <property type="match status" value="1"/>
</dbReference>
<dbReference type="GO" id="GO:0016757">
    <property type="term" value="F:glycosyltransferase activity"/>
    <property type="evidence" value="ECO:0007669"/>
    <property type="project" value="TreeGrafter"/>
</dbReference>
<dbReference type="RefSeq" id="WP_141999906.1">
    <property type="nucleotide sequence ID" value="NZ_VFML01000001.1"/>
</dbReference>
<dbReference type="OrthoDB" id="9805604at2"/>
<gene>
    <name evidence="1" type="ORF">FB471_3976</name>
</gene>
<name>A0A542DMJ6_AMYCI</name>
<protein>
    <submittedName>
        <fullName evidence="1">Spore coat polysaccharide biosynthesis predicted glycosyltransferase SpsG</fullName>
    </submittedName>
</protein>
<proteinExistence type="predicted"/>
<accession>A0A542DMJ6</accession>
<organism evidence="1 2">
    <name type="scientific">Amycolatopsis cihanbeyliensis</name>
    <dbReference type="NCBI Taxonomy" id="1128664"/>
    <lineage>
        <taxon>Bacteria</taxon>
        <taxon>Bacillati</taxon>
        <taxon>Actinomycetota</taxon>
        <taxon>Actinomycetes</taxon>
        <taxon>Pseudonocardiales</taxon>
        <taxon>Pseudonocardiaceae</taxon>
        <taxon>Amycolatopsis</taxon>
    </lineage>
</organism>
<dbReference type="AlphaFoldDB" id="A0A542DMJ6"/>
<dbReference type="PANTHER" id="PTHR21015">
    <property type="entry name" value="UDP-N-ACETYLGLUCOSAMINE--N-ACETYLMURAMYL-(PENTAPEPTIDE) PYROPHOSPHORYL-UNDECAPRENOL N-ACETYLGLUCOSAMINE TRANSFERASE 1"/>
    <property type="match status" value="1"/>
</dbReference>